<dbReference type="EMBL" id="QNUK01000763">
    <property type="protein sequence ID" value="KAF5889824.1"/>
    <property type="molecule type" value="Genomic_DNA"/>
</dbReference>
<keyword evidence="4" id="KW-1185">Reference proteome</keyword>
<feature type="non-terminal residue" evidence="3">
    <location>
        <position position="452"/>
    </location>
</feature>
<gene>
    <name evidence="3" type="primary">Mrc1</name>
    <name evidence="3" type="ORF">DAT39_020466</name>
</gene>
<comment type="caution">
    <text evidence="3">The sequence shown here is derived from an EMBL/GenBank/DDBJ whole genome shotgun (WGS) entry which is preliminary data.</text>
</comment>
<feature type="domain" description="C-type lectin" evidence="2">
    <location>
        <begin position="154"/>
        <end position="257"/>
    </location>
</feature>
<sequence>METSTRPFIHITSPSFPLCPAALTGDVSSTAFSPPVHSRLTTFHLIRHEMNQSEAWAACRGNYTDLVTVYSEEDNTELSNMTMEARVNDSWIGLTHSQWSNGDPVTFNNMIGTCDSSTPCAAMQANGGWDHLQCKGPKNFMCYEQNASSQTPIYHLIRENKTWYEAQSYCRGRYTDLVSIRDQQQNEEVKTEGSNSTNPFWIGLLCDGWHWSDGGNSAYRKWGDAEPQSSANPSCVVLSGGNWSTVSCSEKHSALCYSSFLHVSDIPMSWEKVLDYCTRKNRAGVLRISSADEQKDVASELRRRRISEPVWVGLRKSRLLGFWIWTDGTAVHPYSNWAGGKQPEGPVTQQCGAVVPPDYTWRDMNCQARELQLYWEFKDCLPHPQDSPSPAAGESLIRYDRRTSPGPVLPITLSQRRTSTLLLSLTPHTTQPAALHHRHHHGNRISPAPPAL</sequence>
<organism evidence="3 4">
    <name type="scientific">Clarias magur</name>
    <name type="common">Asian catfish</name>
    <name type="synonym">Macropteronotus magur</name>
    <dbReference type="NCBI Taxonomy" id="1594786"/>
    <lineage>
        <taxon>Eukaryota</taxon>
        <taxon>Metazoa</taxon>
        <taxon>Chordata</taxon>
        <taxon>Craniata</taxon>
        <taxon>Vertebrata</taxon>
        <taxon>Euteleostomi</taxon>
        <taxon>Actinopterygii</taxon>
        <taxon>Neopterygii</taxon>
        <taxon>Teleostei</taxon>
        <taxon>Ostariophysi</taxon>
        <taxon>Siluriformes</taxon>
        <taxon>Clariidae</taxon>
        <taxon>Clarias</taxon>
    </lineage>
</organism>
<dbReference type="AlphaFoldDB" id="A0A8J4U2X4"/>
<dbReference type="OrthoDB" id="8950604at2759"/>
<keyword evidence="3" id="KW-0675">Receptor</keyword>
<evidence type="ECO:0000259" key="2">
    <source>
        <dbReference type="PROSITE" id="PS50041"/>
    </source>
</evidence>
<feature type="region of interest" description="Disordered" evidence="1">
    <location>
        <begin position="430"/>
        <end position="452"/>
    </location>
</feature>
<dbReference type="SUPFAM" id="SSF56436">
    <property type="entry name" value="C-type lectin-like"/>
    <property type="match status" value="3"/>
</dbReference>
<dbReference type="CDD" id="cd00037">
    <property type="entry name" value="CLECT"/>
    <property type="match status" value="1"/>
</dbReference>
<name>A0A8J4U2X4_CLAMG</name>
<reference evidence="3" key="1">
    <citation type="submission" date="2020-07" db="EMBL/GenBank/DDBJ databases">
        <title>Clarias magur genome sequencing, assembly and annotation.</title>
        <authorList>
            <person name="Kushwaha B."/>
            <person name="Kumar R."/>
            <person name="Das P."/>
            <person name="Joshi C.G."/>
            <person name="Kumar D."/>
            <person name="Nagpure N.S."/>
            <person name="Pandey M."/>
            <person name="Agarwal S."/>
            <person name="Srivastava S."/>
            <person name="Singh M."/>
            <person name="Sahoo L."/>
            <person name="Jayasankar P."/>
            <person name="Meher P.K."/>
            <person name="Koringa P.G."/>
            <person name="Iquebal M.A."/>
            <person name="Das S.P."/>
            <person name="Bit A."/>
            <person name="Patnaik S."/>
            <person name="Patel N."/>
            <person name="Shah T.M."/>
            <person name="Hinsu A."/>
            <person name="Jena J.K."/>
        </authorList>
    </citation>
    <scope>NUCLEOTIDE SEQUENCE</scope>
    <source>
        <strain evidence="3">CIFAMagur01</strain>
        <tissue evidence="3">Testis</tissue>
    </source>
</reference>
<dbReference type="PANTHER" id="PTHR45784:SF3">
    <property type="entry name" value="C-TYPE LECTIN DOMAIN FAMILY 4 MEMBER K-LIKE-RELATED"/>
    <property type="match status" value="1"/>
</dbReference>
<dbReference type="Pfam" id="PF00059">
    <property type="entry name" value="Lectin_C"/>
    <property type="match status" value="3"/>
</dbReference>
<proteinExistence type="predicted"/>
<dbReference type="InterPro" id="IPR016186">
    <property type="entry name" value="C-type_lectin-like/link_sf"/>
</dbReference>
<evidence type="ECO:0000313" key="3">
    <source>
        <dbReference type="EMBL" id="KAF5889824.1"/>
    </source>
</evidence>
<accession>A0A8J4U2X4</accession>
<dbReference type="PROSITE" id="PS50041">
    <property type="entry name" value="C_TYPE_LECTIN_2"/>
    <property type="match status" value="3"/>
</dbReference>
<dbReference type="InterPro" id="IPR001304">
    <property type="entry name" value="C-type_lectin-like"/>
</dbReference>
<dbReference type="Proteomes" id="UP000727407">
    <property type="component" value="Unassembled WGS sequence"/>
</dbReference>
<feature type="domain" description="C-type lectin" evidence="2">
    <location>
        <begin position="252"/>
        <end position="367"/>
    </location>
</feature>
<protein>
    <submittedName>
        <fullName evidence="3">Macrophage mannose receptor 1-like</fullName>
    </submittedName>
</protein>
<feature type="domain" description="C-type lectin" evidence="2">
    <location>
        <begin position="43"/>
        <end position="143"/>
    </location>
</feature>
<dbReference type="InterPro" id="IPR016187">
    <property type="entry name" value="CTDL_fold"/>
</dbReference>
<dbReference type="Gene3D" id="3.10.100.10">
    <property type="entry name" value="Mannose-Binding Protein A, subunit A"/>
    <property type="match status" value="3"/>
</dbReference>
<dbReference type="PANTHER" id="PTHR45784">
    <property type="entry name" value="C-TYPE LECTIN DOMAIN FAMILY 20 MEMBER A-RELATED"/>
    <property type="match status" value="1"/>
</dbReference>
<evidence type="ECO:0000313" key="4">
    <source>
        <dbReference type="Proteomes" id="UP000727407"/>
    </source>
</evidence>
<dbReference type="SMART" id="SM00034">
    <property type="entry name" value="CLECT"/>
    <property type="match status" value="3"/>
</dbReference>
<evidence type="ECO:0000256" key="1">
    <source>
        <dbReference type="SAM" id="MobiDB-lite"/>
    </source>
</evidence>